<proteinExistence type="predicted"/>
<dbReference type="RefSeq" id="WP_086614714.1">
    <property type="nucleotide sequence ID" value="NZ_MTPX02000039.1"/>
</dbReference>
<accession>A0ABX4MBM3</accession>
<gene>
    <name evidence="5" type="ORF">BW737_006205</name>
</gene>
<organism evidence="5 6">
    <name type="scientific">Actinomyces ruminis</name>
    <dbReference type="NCBI Taxonomy" id="1937003"/>
    <lineage>
        <taxon>Bacteria</taxon>
        <taxon>Bacillati</taxon>
        <taxon>Actinomycetota</taxon>
        <taxon>Actinomycetes</taxon>
        <taxon>Actinomycetales</taxon>
        <taxon>Actinomycetaceae</taxon>
        <taxon>Actinomyces</taxon>
    </lineage>
</organism>
<evidence type="ECO:0000313" key="5">
    <source>
        <dbReference type="EMBL" id="PHP52865.1"/>
    </source>
</evidence>
<dbReference type="Pfam" id="PF03787">
    <property type="entry name" value="RAMPs"/>
    <property type="match status" value="1"/>
</dbReference>
<feature type="compositionally biased region" description="Basic residues" evidence="3">
    <location>
        <begin position="513"/>
        <end position="522"/>
    </location>
</feature>
<dbReference type="PANTHER" id="PTHR35579:SF3">
    <property type="entry name" value="CRISPR SYSTEM CMS ENDORIBONUCLEASE CSM3"/>
    <property type="match status" value="1"/>
</dbReference>
<evidence type="ECO:0000256" key="3">
    <source>
        <dbReference type="SAM" id="MobiDB-lite"/>
    </source>
</evidence>
<reference evidence="5 6" key="1">
    <citation type="submission" date="2017-10" db="EMBL/GenBank/DDBJ databases">
        <title>Draft genome sequence of cellulolytic Actinomyces sp CtC72 isolated from cattle rumen fluid.</title>
        <authorList>
            <person name="Joshi A.J."/>
            <person name="Vasudevan G."/>
            <person name="Lanjekar V.B."/>
            <person name="Hivarkar S."/>
            <person name="Engineer A."/>
            <person name="Pore S.D."/>
            <person name="Dhakephalkar P.K."/>
            <person name="Dagar S."/>
        </authorList>
    </citation>
    <scope>NUCLEOTIDE SEQUENCE [LARGE SCALE GENOMIC DNA]</scope>
    <source>
        <strain evidence="6">CtC72</strain>
    </source>
</reference>
<evidence type="ECO:0000256" key="1">
    <source>
        <dbReference type="ARBA" id="ARBA00023118"/>
    </source>
</evidence>
<comment type="subunit">
    <text evidence="2">Part of the Csm effector complex that includes Cas10, Csm2, Csm3, Csm4 and Csm5.</text>
</comment>
<feature type="region of interest" description="Disordered" evidence="3">
    <location>
        <begin position="509"/>
        <end position="549"/>
    </location>
</feature>
<dbReference type="InterPro" id="IPR005537">
    <property type="entry name" value="RAMP_III_fam"/>
</dbReference>
<dbReference type="Proteomes" id="UP000194577">
    <property type="component" value="Unassembled WGS sequence"/>
</dbReference>
<evidence type="ECO:0000313" key="6">
    <source>
        <dbReference type="Proteomes" id="UP000194577"/>
    </source>
</evidence>
<name>A0ABX4MBM3_9ACTO</name>
<dbReference type="PANTHER" id="PTHR35579">
    <property type="entry name" value="CRISPR SYSTEM CMS ENDORIBONUCLEASE CSM3"/>
    <property type="match status" value="1"/>
</dbReference>
<evidence type="ECO:0000256" key="2">
    <source>
        <dbReference type="ARBA" id="ARBA00093789"/>
    </source>
</evidence>
<feature type="domain" description="CRISPR type III-associated protein" evidence="4">
    <location>
        <begin position="26"/>
        <end position="123"/>
    </location>
</feature>
<evidence type="ECO:0000259" key="4">
    <source>
        <dbReference type="Pfam" id="PF03787"/>
    </source>
</evidence>
<dbReference type="EMBL" id="MTPX02000039">
    <property type="protein sequence ID" value="PHP52865.1"/>
    <property type="molecule type" value="Genomic_DNA"/>
</dbReference>
<comment type="caution">
    <text evidence="5">The sequence shown here is derived from an EMBL/GenBank/DDBJ whole genome shotgun (WGS) entry which is preliminary data.</text>
</comment>
<protein>
    <recommendedName>
        <fullName evidence="4">CRISPR type III-associated protein domain-containing protein</fullName>
    </recommendedName>
</protein>
<keyword evidence="1" id="KW-0051">Antiviral defense</keyword>
<keyword evidence="6" id="KW-1185">Reference proteome</keyword>
<feature type="region of interest" description="Disordered" evidence="3">
    <location>
        <begin position="236"/>
        <end position="267"/>
    </location>
</feature>
<dbReference type="InterPro" id="IPR052216">
    <property type="entry name" value="CRISPR_Csm3_endoribonuclease"/>
</dbReference>
<sequence length="549" mass="58521">MNDTTPISLPVTVDFYSDWGVATGAGVAGGVNAVVEKDERGQPVVRGTVLSGVVREQAALVARALDHGDGGIWHAFVDALFGTAEHQRHVFFSDARTPEGTAVPIHEVVSLSIDDKTGTAREDFLRVFERAGACRLIGEATLADVDTEGRALVWSESQQTAARLVLALSGLLVKGIGSNRSDGDGDCDVLIGVSPSEHQGDETLECAVRKWCLKNMPGPKRDDGQEIEQEVELDPSVPHAGADHPSPAPRLQGFGPTDTPQAGPTARLPEDAQSWYTMTLTIDLLTPVVSYEVPMSNEVRSLDFLRGTVLLPWVHRLLRRHCAGDLVRDAVVNGDLLVSDALPVVAGHVGKPMPLVLSIPKNRPPDQWWSDVTNRLLCGEPDKVHSPLRGGFLFHGLAANPPRSEDGIEPLMPEDGNELIGGMGAPSLTGRQATAHDAATGAAKDGQLFLVRALPTGLRLQATVTMSERLRNATSVADYLNELTTATDPLDAGWEHAVSAVPTAAPIAGSHRCERRRPRRLHPGAQPCGSPPTSSCGRAHSAREGACKI</sequence>